<evidence type="ECO:0000256" key="5">
    <source>
        <dbReference type="ARBA" id="ARBA00013035"/>
    </source>
</evidence>
<evidence type="ECO:0000256" key="4">
    <source>
        <dbReference type="ARBA" id="ARBA00010541"/>
    </source>
</evidence>
<organism evidence="19 20">
    <name type="scientific">Kushneria phosphatilytica</name>
    <dbReference type="NCBI Taxonomy" id="657387"/>
    <lineage>
        <taxon>Bacteria</taxon>
        <taxon>Pseudomonadati</taxon>
        <taxon>Pseudomonadota</taxon>
        <taxon>Gammaproteobacteria</taxon>
        <taxon>Oceanospirillales</taxon>
        <taxon>Halomonadaceae</taxon>
        <taxon>Kushneria</taxon>
    </lineage>
</organism>
<evidence type="ECO:0000313" key="19">
    <source>
        <dbReference type="EMBL" id="QEL12786.1"/>
    </source>
</evidence>
<evidence type="ECO:0000313" key="20">
    <source>
        <dbReference type="Proteomes" id="UP000322553"/>
    </source>
</evidence>
<evidence type="ECO:0000256" key="13">
    <source>
        <dbReference type="ARBA" id="ARBA00023016"/>
    </source>
</evidence>
<dbReference type="AlphaFoldDB" id="A0A5C1A3H2"/>
<dbReference type="InterPro" id="IPR011782">
    <property type="entry name" value="Pept_S1C_Do"/>
</dbReference>
<dbReference type="GO" id="GO:0004252">
    <property type="term" value="F:serine-type endopeptidase activity"/>
    <property type="evidence" value="ECO:0007669"/>
    <property type="project" value="InterPro"/>
</dbReference>
<comment type="similarity">
    <text evidence="4">Belongs to the peptidase S1C family.</text>
</comment>
<keyword evidence="20" id="KW-1185">Reference proteome</keyword>
<keyword evidence="10" id="KW-0574">Periplasm</keyword>
<dbReference type="PANTHER" id="PTHR22939">
    <property type="entry name" value="SERINE PROTEASE FAMILY S1C HTRA-RELATED"/>
    <property type="match status" value="1"/>
</dbReference>
<dbReference type="PROSITE" id="PS50106">
    <property type="entry name" value="PDZ"/>
    <property type="match status" value="2"/>
</dbReference>
<feature type="active site" description="Charge relay system" evidence="15">
    <location>
        <position position="137"/>
    </location>
</feature>
<dbReference type="GO" id="GO:0006508">
    <property type="term" value="P:proteolysis"/>
    <property type="evidence" value="ECO:0007669"/>
    <property type="project" value="UniProtKB-KW"/>
</dbReference>
<dbReference type="KEGG" id="kuy:FY550_07540"/>
<dbReference type="RefSeq" id="WP_084388051.1">
    <property type="nucleotide sequence ID" value="NZ_CP043420.1"/>
</dbReference>
<keyword evidence="8" id="KW-0732">Signal</keyword>
<evidence type="ECO:0000256" key="11">
    <source>
        <dbReference type="ARBA" id="ARBA00022801"/>
    </source>
</evidence>
<feature type="binding site" evidence="16">
    <location>
        <position position="137"/>
    </location>
    <ligand>
        <name>substrate</name>
    </ligand>
</feature>
<evidence type="ECO:0000256" key="14">
    <source>
        <dbReference type="ARBA" id="ARBA00032850"/>
    </source>
</evidence>
<proteinExistence type="inferred from homology"/>
<dbReference type="FunFam" id="2.30.42.10:FF:000037">
    <property type="entry name" value="Periplasmic serine endoprotease DegP-like"/>
    <property type="match status" value="1"/>
</dbReference>
<dbReference type="InterPro" id="IPR036034">
    <property type="entry name" value="PDZ_sf"/>
</dbReference>
<dbReference type="Pfam" id="PF13365">
    <property type="entry name" value="Trypsin_2"/>
    <property type="match status" value="1"/>
</dbReference>
<evidence type="ECO:0000256" key="3">
    <source>
        <dbReference type="ARBA" id="ARBA00004418"/>
    </source>
</evidence>
<feature type="active site" description="Charge relay system" evidence="15">
    <location>
        <position position="107"/>
    </location>
</feature>
<dbReference type="SMART" id="SM00228">
    <property type="entry name" value="PDZ"/>
    <property type="match status" value="2"/>
</dbReference>
<dbReference type="Gene3D" id="2.40.10.120">
    <property type="match status" value="1"/>
</dbReference>
<protein>
    <recommendedName>
        <fullName evidence="6">Probable periplasmic serine endoprotease DegP-like</fullName>
        <ecNumber evidence="5">3.4.21.107</ecNumber>
    </recommendedName>
    <alternativeName>
        <fullName evidence="14">Protease Do</fullName>
    </alternativeName>
</protein>
<dbReference type="EC" id="3.4.21.107" evidence="5"/>
<dbReference type="InterPro" id="IPR009003">
    <property type="entry name" value="Peptidase_S1_PA"/>
</dbReference>
<dbReference type="SUPFAM" id="SSF50494">
    <property type="entry name" value="Trypsin-like serine proteases"/>
    <property type="match status" value="1"/>
</dbReference>
<dbReference type="PRINTS" id="PR00834">
    <property type="entry name" value="PROTEASES2C"/>
</dbReference>
<keyword evidence="7 19" id="KW-0645">Protease</keyword>
<dbReference type="InterPro" id="IPR001940">
    <property type="entry name" value="Peptidase_S1C"/>
</dbReference>
<evidence type="ECO:0000256" key="2">
    <source>
        <dbReference type="ARBA" id="ARBA00002610"/>
    </source>
</evidence>
<gene>
    <name evidence="19" type="ORF">FY550_07540</name>
</gene>
<evidence type="ECO:0000256" key="7">
    <source>
        <dbReference type="ARBA" id="ARBA00022670"/>
    </source>
</evidence>
<keyword evidence="13" id="KW-0346">Stress response</keyword>
<feature type="domain" description="PDZ" evidence="18">
    <location>
        <begin position="249"/>
        <end position="320"/>
    </location>
</feature>
<evidence type="ECO:0000256" key="9">
    <source>
        <dbReference type="ARBA" id="ARBA00022737"/>
    </source>
</evidence>
<feature type="region of interest" description="Disordered" evidence="17">
    <location>
        <begin position="356"/>
        <end position="375"/>
    </location>
</feature>
<dbReference type="Gene3D" id="2.30.42.10">
    <property type="match status" value="2"/>
</dbReference>
<evidence type="ECO:0000256" key="6">
    <source>
        <dbReference type="ARBA" id="ARBA00013958"/>
    </source>
</evidence>
<evidence type="ECO:0000256" key="8">
    <source>
        <dbReference type="ARBA" id="ARBA00022729"/>
    </source>
</evidence>
<evidence type="ECO:0000256" key="1">
    <source>
        <dbReference type="ARBA" id="ARBA00001772"/>
    </source>
</evidence>
<feature type="binding site" evidence="16">
    <location>
        <position position="107"/>
    </location>
    <ligand>
        <name>substrate</name>
    </ligand>
</feature>
<comment type="subcellular location">
    <subcellularLocation>
        <location evidence="3">Periplasm</location>
    </subcellularLocation>
</comment>
<dbReference type="OrthoDB" id="9758917at2"/>
<name>A0A5C1A3H2_9GAMM</name>
<feature type="binding site" evidence="16">
    <location>
        <begin position="208"/>
        <end position="210"/>
    </location>
    <ligand>
        <name>substrate</name>
    </ligand>
</feature>
<dbReference type="InterPro" id="IPR001478">
    <property type="entry name" value="PDZ"/>
</dbReference>
<evidence type="ECO:0000256" key="12">
    <source>
        <dbReference type="ARBA" id="ARBA00022825"/>
    </source>
</evidence>
<sequence length="471" mass="49887">MLLLAIPGLATPAHAADDTALRKGLPDFTSLVKQAAPAVVNISTTREISNGGMGPDAQLPEIFRHFFGDQMPPGFDQGQNGRGSEELHSLGSGFIISHDGYILTNAHVVDDADQIKVRLNDRRELDAKLIGKDKKTDIALLKVDANDLPTLNIGDSDSLQTGEWVAAIGSPFGFDHSVTAGIVSAINRTLPSETYVPFIQTDVAINPGNSGGPLFNLDGKVVGINSQIFTRSGGFMGVSFAIPINVAMNVADQLKKNGHVSRGWLGVVIQPVSRDLADSFGLDEARGALIAQVAPDSPAAKAGLQSGDIILSAEGKDISSSDVLPRIIGKVSPGDTVDLKLLRNGDQQSVTVKVGNWPDEDDSGDVDSGQHNNQPSMGLAVSNLNADQLGQLEVDHGVLVQQVDSRGAAARAGIQRGDVIVEVNRQEIDSVSKLRDVVEKLPKDKAVPVRISRNGTPLFVALRLQAEQNNK</sequence>
<feature type="active site" description="Charge relay system" evidence="15">
    <location>
        <position position="210"/>
    </location>
</feature>
<reference evidence="19 20" key="1">
    <citation type="submission" date="2019-08" db="EMBL/GenBank/DDBJ databases">
        <title>Complete genome sequence of Kushneria sp. YCWA18, a halophilic phosphate-solubilizing bacterium isolated from Daqiao saltern in China.</title>
        <authorList>
            <person name="Du G.-X."/>
            <person name="Qu L.-Y."/>
        </authorList>
    </citation>
    <scope>NUCLEOTIDE SEQUENCE [LARGE SCALE GENOMIC DNA]</scope>
    <source>
        <strain evidence="19 20">YCWA18</strain>
    </source>
</reference>
<keyword evidence="11" id="KW-0378">Hydrolase</keyword>
<dbReference type="Pfam" id="PF13180">
    <property type="entry name" value="PDZ_2"/>
    <property type="match status" value="2"/>
</dbReference>
<comment type="function">
    <text evidence="2">Might be efficient in the degradation of transiently denatured and unfolded proteins which accumulate in the periplasm following stress conditions.</text>
</comment>
<dbReference type="Proteomes" id="UP000322553">
    <property type="component" value="Chromosome"/>
</dbReference>
<dbReference type="FunFam" id="2.40.10.120:FF:000007">
    <property type="entry name" value="Periplasmic serine endoprotease DegP-like"/>
    <property type="match status" value="1"/>
</dbReference>
<evidence type="ECO:0000256" key="16">
    <source>
        <dbReference type="PIRSR" id="PIRSR611782-2"/>
    </source>
</evidence>
<evidence type="ECO:0000256" key="10">
    <source>
        <dbReference type="ARBA" id="ARBA00022764"/>
    </source>
</evidence>
<keyword evidence="12" id="KW-0720">Serine protease</keyword>
<keyword evidence="9" id="KW-0677">Repeat</keyword>
<evidence type="ECO:0000259" key="18">
    <source>
        <dbReference type="PROSITE" id="PS50106"/>
    </source>
</evidence>
<dbReference type="GO" id="GO:0042597">
    <property type="term" value="C:periplasmic space"/>
    <property type="evidence" value="ECO:0007669"/>
    <property type="project" value="UniProtKB-SubCell"/>
</dbReference>
<comment type="catalytic activity">
    <reaction evidence="1">
        <text>Acts on substrates that are at least partially unfolded. The cleavage site P1 residue is normally between a pair of hydrophobic residues, such as Val-|-Val.</text>
        <dbReference type="EC" id="3.4.21.107"/>
    </reaction>
</comment>
<dbReference type="PANTHER" id="PTHR22939:SF130">
    <property type="entry name" value="PERIPLASMIC SERINE ENDOPROTEASE DEGP-LIKE-RELATED"/>
    <property type="match status" value="1"/>
</dbReference>
<dbReference type="SUPFAM" id="SSF50156">
    <property type="entry name" value="PDZ domain-like"/>
    <property type="match status" value="2"/>
</dbReference>
<evidence type="ECO:0000256" key="17">
    <source>
        <dbReference type="SAM" id="MobiDB-lite"/>
    </source>
</evidence>
<dbReference type="NCBIfam" id="TIGR02037">
    <property type="entry name" value="degP_htrA_DO"/>
    <property type="match status" value="1"/>
</dbReference>
<accession>A0A5C1A3H2</accession>
<dbReference type="CDD" id="cd10839">
    <property type="entry name" value="cpPDZ1_DegP-like"/>
    <property type="match status" value="1"/>
</dbReference>
<dbReference type="EMBL" id="CP043420">
    <property type="protein sequence ID" value="QEL12786.1"/>
    <property type="molecule type" value="Genomic_DNA"/>
</dbReference>
<feature type="domain" description="PDZ" evidence="18">
    <location>
        <begin position="365"/>
        <end position="432"/>
    </location>
</feature>
<evidence type="ECO:0000256" key="15">
    <source>
        <dbReference type="PIRSR" id="PIRSR611782-1"/>
    </source>
</evidence>